<dbReference type="EMBL" id="LR822027">
    <property type="protein sequence ID" value="CAD0153185.1"/>
    <property type="molecule type" value="Genomic_DNA"/>
</dbReference>
<name>A0A2X3UAH4_STRTR</name>
<proteinExistence type="predicted"/>
<organism evidence="3 4">
    <name type="scientific">Streptococcus thermophilus</name>
    <dbReference type="NCBI Taxonomy" id="1308"/>
    <lineage>
        <taxon>Bacteria</taxon>
        <taxon>Bacillati</taxon>
        <taxon>Bacillota</taxon>
        <taxon>Bacilli</taxon>
        <taxon>Lactobacillales</taxon>
        <taxon>Streptococcaceae</taxon>
        <taxon>Streptococcus</taxon>
    </lineage>
</organism>
<dbReference type="Proteomes" id="UP000249634">
    <property type="component" value="Chromosome 1"/>
</dbReference>
<reference evidence="2 5" key="2">
    <citation type="submission" date="2020-06" db="EMBL/GenBank/DDBJ databases">
        <authorList>
            <person name="Chuat V."/>
        </authorList>
    </citation>
    <scope>NUCLEOTIDE SEQUENCE [LARGE SCALE GENOMIC DNA]</scope>
    <source>
        <strain evidence="2">STH_CIRM_998</strain>
    </source>
</reference>
<evidence type="ECO:0000313" key="4">
    <source>
        <dbReference type="Proteomes" id="UP000249634"/>
    </source>
</evidence>
<gene>
    <name evidence="3" type="ORF">NCTC12958_02045</name>
    <name evidence="2" type="ORF">STHERMO_1904</name>
</gene>
<reference evidence="3 4" key="1">
    <citation type="submission" date="2018-06" db="EMBL/GenBank/DDBJ databases">
        <authorList>
            <consortium name="Pathogen Informatics"/>
            <person name="Doyle S."/>
        </authorList>
    </citation>
    <scope>NUCLEOTIDE SEQUENCE [LARGE SCALE GENOMIC DNA]</scope>
    <source>
        <strain evidence="3 4">NCTC12958</strain>
    </source>
</reference>
<keyword evidence="1" id="KW-0812">Transmembrane</keyword>
<feature type="transmembrane region" description="Helical" evidence="1">
    <location>
        <begin position="6"/>
        <end position="25"/>
    </location>
</feature>
<evidence type="ECO:0000313" key="2">
    <source>
        <dbReference type="EMBL" id="CAD0153185.1"/>
    </source>
</evidence>
<dbReference type="EMBL" id="LS483339">
    <property type="protein sequence ID" value="SQF25814.1"/>
    <property type="molecule type" value="Genomic_DNA"/>
</dbReference>
<protein>
    <submittedName>
        <fullName evidence="3">Uncharacterized protein</fullName>
    </submittedName>
</protein>
<evidence type="ECO:0000256" key="1">
    <source>
        <dbReference type="SAM" id="Phobius"/>
    </source>
</evidence>
<keyword evidence="1" id="KW-0472">Membrane</keyword>
<dbReference type="Proteomes" id="UP000509791">
    <property type="component" value="Chromosome"/>
</dbReference>
<sequence>MKENLPFTYFLLRYMLGFLAVVLGYRSSIGDYHLLYDQVEIDR</sequence>
<dbReference type="AlphaFoldDB" id="A0A2X3UAH4"/>
<accession>A0A2X3UAH4</accession>
<evidence type="ECO:0000313" key="3">
    <source>
        <dbReference type="EMBL" id="SQF25814.1"/>
    </source>
</evidence>
<keyword evidence="1" id="KW-1133">Transmembrane helix</keyword>
<evidence type="ECO:0000313" key="5">
    <source>
        <dbReference type="Proteomes" id="UP000509791"/>
    </source>
</evidence>